<sequence length="313" mass="34086">MTLVILGALALSIVLPVRGQAAEVYDLFTKVAVFVLFFGYGARLSTEETLAGVRHWRLHVTILACTFVVFPLLGAPMLLLPDGFVSDAVRAGLVFLCLAPSTVQSSINMTSLAGGNVPAAMISATASNVLGVVLTPLLVMLLLPTNGGGFSWQIALDVFVQLLLPFFLGQISRFATARFMARNRARLKLLDQFVIVLIVYGAFSDMFATGKWRQLGWNELLVTLGFTLPLLAFMLWFTWNLSRWLEFDRPDRIAIMFCGTKKSLVTGVPIAAVLFPAATVGMLVVPLMIYHQAQIITSSLIAARLSASATRED</sequence>
<dbReference type="PANTHER" id="PTHR18640:SF5">
    <property type="entry name" value="SODIUM_BILE ACID COTRANSPORTER 7"/>
    <property type="match status" value="1"/>
</dbReference>
<dbReference type="PIRSF" id="PIRSF026166">
    <property type="entry name" value="UCP026166"/>
    <property type="match status" value="1"/>
</dbReference>
<feature type="transmembrane region" description="Helical" evidence="1">
    <location>
        <begin position="58"/>
        <end position="79"/>
    </location>
</feature>
<evidence type="ECO:0000313" key="3">
    <source>
        <dbReference type="Proteomes" id="UP000199475"/>
    </source>
</evidence>
<dbReference type="EMBL" id="FNGP01000004">
    <property type="protein sequence ID" value="SDL63394.1"/>
    <property type="molecule type" value="Genomic_DNA"/>
</dbReference>
<feature type="transmembrane region" description="Helical" evidence="1">
    <location>
        <begin position="263"/>
        <end position="290"/>
    </location>
</feature>
<keyword evidence="1" id="KW-0812">Transmembrane</keyword>
<feature type="transmembrane region" description="Helical" evidence="1">
    <location>
        <begin position="189"/>
        <end position="208"/>
    </location>
</feature>
<proteinExistence type="predicted"/>
<accession>A0A1G9LNH3</accession>
<name>A0A1G9LNH3_9ACTN</name>
<gene>
    <name evidence="2" type="ORF">SAMN04488242_2198</name>
</gene>
<keyword evidence="3" id="KW-1185">Reference proteome</keyword>
<organism evidence="2 3">
    <name type="scientific">Tessaracoccus oleiagri</name>
    <dbReference type="NCBI Taxonomy" id="686624"/>
    <lineage>
        <taxon>Bacteria</taxon>
        <taxon>Bacillati</taxon>
        <taxon>Actinomycetota</taxon>
        <taxon>Actinomycetes</taxon>
        <taxon>Propionibacteriales</taxon>
        <taxon>Propionibacteriaceae</taxon>
        <taxon>Tessaracoccus</taxon>
    </lineage>
</organism>
<keyword evidence="1" id="KW-1133">Transmembrane helix</keyword>
<evidence type="ECO:0000313" key="2">
    <source>
        <dbReference type="EMBL" id="SDL63394.1"/>
    </source>
</evidence>
<dbReference type="PANTHER" id="PTHR18640">
    <property type="entry name" value="SOLUTE CARRIER FAMILY 10 MEMBER 7"/>
    <property type="match status" value="1"/>
</dbReference>
<feature type="transmembrane region" description="Helical" evidence="1">
    <location>
        <begin position="149"/>
        <end position="168"/>
    </location>
</feature>
<dbReference type="Pfam" id="PF13593">
    <property type="entry name" value="SBF_like"/>
    <property type="match status" value="1"/>
</dbReference>
<feature type="transmembrane region" description="Helical" evidence="1">
    <location>
        <begin position="31"/>
        <end position="46"/>
    </location>
</feature>
<dbReference type="InterPro" id="IPR016833">
    <property type="entry name" value="Put_Na-Bile_cotransptr"/>
</dbReference>
<dbReference type="AlphaFoldDB" id="A0A1G9LNH3"/>
<feature type="transmembrane region" description="Helical" evidence="1">
    <location>
        <begin position="220"/>
        <end position="242"/>
    </location>
</feature>
<keyword evidence="1" id="KW-0472">Membrane</keyword>
<dbReference type="STRING" id="686624.SAMN04488242_2198"/>
<feature type="transmembrane region" description="Helical" evidence="1">
    <location>
        <begin position="91"/>
        <end position="107"/>
    </location>
</feature>
<dbReference type="Proteomes" id="UP000199475">
    <property type="component" value="Unassembled WGS sequence"/>
</dbReference>
<dbReference type="GO" id="GO:0005886">
    <property type="term" value="C:plasma membrane"/>
    <property type="evidence" value="ECO:0007669"/>
    <property type="project" value="TreeGrafter"/>
</dbReference>
<dbReference type="InterPro" id="IPR038770">
    <property type="entry name" value="Na+/solute_symporter_sf"/>
</dbReference>
<reference evidence="2 3" key="1">
    <citation type="submission" date="2016-10" db="EMBL/GenBank/DDBJ databases">
        <authorList>
            <person name="de Groot N.N."/>
        </authorList>
    </citation>
    <scope>NUCLEOTIDE SEQUENCE [LARGE SCALE GENOMIC DNA]</scope>
    <source>
        <strain evidence="2 3">CGMCC 1.9159</strain>
    </source>
</reference>
<evidence type="ECO:0000256" key="1">
    <source>
        <dbReference type="SAM" id="Phobius"/>
    </source>
</evidence>
<dbReference type="Gene3D" id="1.20.1530.20">
    <property type="match status" value="1"/>
</dbReference>
<feature type="transmembrane region" description="Helical" evidence="1">
    <location>
        <begin position="119"/>
        <end position="143"/>
    </location>
</feature>
<protein>
    <submittedName>
        <fullName evidence="2">Solute carrier family 10 (Sodium/bile acid cotransporter), member 7</fullName>
    </submittedName>
</protein>